<sequence length="90" mass="9988">MYLKTLQGCTSYSNATVVLMVLPILRGKQLGQKIGWVTLPKHNGDLRAKPKGMCIFMKSLIPIAIGNGFSYLQEKIKLYNKLSLSAKTES</sequence>
<evidence type="ECO:0000313" key="2">
    <source>
        <dbReference type="Proteomes" id="UP000184314"/>
    </source>
</evidence>
<organism evidence="1 2">
    <name type="scientific">Maribacter aquivivus</name>
    <dbReference type="NCBI Taxonomy" id="228958"/>
    <lineage>
        <taxon>Bacteria</taxon>
        <taxon>Pseudomonadati</taxon>
        <taxon>Bacteroidota</taxon>
        <taxon>Flavobacteriia</taxon>
        <taxon>Flavobacteriales</taxon>
        <taxon>Flavobacteriaceae</taxon>
        <taxon>Maribacter</taxon>
    </lineage>
</organism>
<dbReference type="Proteomes" id="UP000184314">
    <property type="component" value="Unassembled WGS sequence"/>
</dbReference>
<keyword evidence="2" id="KW-1185">Reference proteome</keyword>
<dbReference type="AlphaFoldDB" id="A0A1M6U7E6"/>
<dbReference type="EMBL" id="FQZX01000003">
    <property type="protein sequence ID" value="SHK65117.1"/>
    <property type="molecule type" value="Genomic_DNA"/>
</dbReference>
<protein>
    <submittedName>
        <fullName evidence="1">Uncharacterized protein</fullName>
    </submittedName>
</protein>
<gene>
    <name evidence="1" type="ORF">SAMN04488007_3520</name>
</gene>
<proteinExistence type="predicted"/>
<evidence type="ECO:0000313" key="1">
    <source>
        <dbReference type="EMBL" id="SHK65117.1"/>
    </source>
</evidence>
<accession>A0A1M6U7E6</accession>
<reference evidence="2" key="1">
    <citation type="submission" date="2016-11" db="EMBL/GenBank/DDBJ databases">
        <authorList>
            <person name="Varghese N."/>
            <person name="Submissions S."/>
        </authorList>
    </citation>
    <scope>NUCLEOTIDE SEQUENCE [LARGE SCALE GENOMIC DNA]</scope>
    <source>
        <strain evidence="2">DSM 16478</strain>
    </source>
</reference>
<name>A0A1M6U7E6_9FLAO</name>